<organism evidence="2 3">
    <name type="scientific">Aureobasidium pullulans</name>
    <name type="common">Black yeast</name>
    <name type="synonym">Pullularia pullulans</name>
    <dbReference type="NCBI Taxonomy" id="5580"/>
    <lineage>
        <taxon>Eukaryota</taxon>
        <taxon>Fungi</taxon>
        <taxon>Dikarya</taxon>
        <taxon>Ascomycota</taxon>
        <taxon>Pezizomycotina</taxon>
        <taxon>Dothideomycetes</taxon>
        <taxon>Dothideomycetidae</taxon>
        <taxon>Dothideales</taxon>
        <taxon>Saccotheciaceae</taxon>
        <taxon>Aureobasidium</taxon>
    </lineage>
</organism>
<feature type="region of interest" description="Disordered" evidence="1">
    <location>
        <begin position="1"/>
        <end position="207"/>
    </location>
</feature>
<proteinExistence type="predicted"/>
<feature type="compositionally biased region" description="Polar residues" evidence="1">
    <location>
        <begin position="75"/>
        <end position="93"/>
    </location>
</feature>
<feature type="compositionally biased region" description="Low complexity" evidence="1">
    <location>
        <begin position="34"/>
        <end position="52"/>
    </location>
</feature>
<sequence>MADNTHSMSTRRTLKTDRASIINPTAATSHKPTTDTQATTTDAPKATARSTPKTPPPSKSSTKKSKVAARKVKPTTRSNAGGKTAVKQSSSNEAPDVEMQDEDTLPTTAPTTSTSKAAANKLATKTPIPEEIPNPSPEVKMQDSATSPPITSPFFKPESAMKKPAIKHSSPASTPNAQLQDVDTSSTSRSKAILEEPNTNPYDYLKPKASKRRTVSFGGATSEAATQTESADVPVVQRVHAAYPNLPAAVPRDGDGIRESTLPKTKPNQVQRQHKRIEQSYTNTPTTSAAHYFSHINGTLAIHPEAKKWTPTLMRGVNAKWTADVKMTTTEFISTVARAKEARKFTGGDECGDHCPLFGAEGHGDWKMG</sequence>
<feature type="region of interest" description="Disordered" evidence="1">
    <location>
        <begin position="246"/>
        <end position="274"/>
    </location>
</feature>
<comment type="caution">
    <text evidence="2">The sequence shown here is derived from an EMBL/GenBank/DDBJ whole genome shotgun (WGS) entry which is preliminary data.</text>
</comment>
<reference evidence="2 3" key="1">
    <citation type="submission" date="2018-10" db="EMBL/GenBank/DDBJ databases">
        <title>Fifty Aureobasidium pullulans genomes reveal a recombining polyextremotolerant generalist.</title>
        <authorList>
            <person name="Gostincar C."/>
            <person name="Turk M."/>
            <person name="Zajc J."/>
            <person name="Gunde-Cimerman N."/>
        </authorList>
    </citation>
    <scope>NUCLEOTIDE SEQUENCE [LARGE SCALE GENOMIC DNA]</scope>
    <source>
        <strain evidence="2 3">EXF-4256</strain>
    </source>
</reference>
<gene>
    <name evidence="2" type="ORF">D6C94_07902</name>
</gene>
<evidence type="ECO:0000313" key="3">
    <source>
        <dbReference type="Proteomes" id="UP000305064"/>
    </source>
</evidence>
<dbReference type="AlphaFoldDB" id="A0AB38LPZ8"/>
<feature type="compositionally biased region" description="Basic residues" evidence="1">
    <location>
        <begin position="61"/>
        <end position="74"/>
    </location>
</feature>
<protein>
    <submittedName>
        <fullName evidence="2">Uncharacterized protein</fullName>
    </submittedName>
</protein>
<evidence type="ECO:0000256" key="1">
    <source>
        <dbReference type="SAM" id="MobiDB-lite"/>
    </source>
</evidence>
<feature type="compositionally biased region" description="Polar residues" evidence="1">
    <location>
        <begin position="262"/>
        <end position="271"/>
    </location>
</feature>
<feature type="compositionally biased region" description="Low complexity" evidence="1">
    <location>
        <begin position="105"/>
        <end position="129"/>
    </location>
</feature>
<accession>A0AB38LPZ8</accession>
<dbReference type="EMBL" id="QZBJ01000062">
    <property type="protein sequence ID" value="THY71218.1"/>
    <property type="molecule type" value="Genomic_DNA"/>
</dbReference>
<name>A0AB38LPZ8_AURPU</name>
<feature type="compositionally biased region" description="Acidic residues" evidence="1">
    <location>
        <begin position="95"/>
        <end position="104"/>
    </location>
</feature>
<feature type="compositionally biased region" description="Polar residues" evidence="1">
    <location>
        <begin position="170"/>
        <end position="190"/>
    </location>
</feature>
<evidence type="ECO:0000313" key="2">
    <source>
        <dbReference type="EMBL" id="THY71218.1"/>
    </source>
</evidence>
<dbReference type="Proteomes" id="UP000305064">
    <property type="component" value="Unassembled WGS sequence"/>
</dbReference>
<feature type="compositionally biased region" description="Polar residues" evidence="1">
    <location>
        <begin position="1"/>
        <end position="11"/>
    </location>
</feature>